<dbReference type="eggNOG" id="COG0836">
    <property type="taxonomic scope" value="Bacteria"/>
</dbReference>
<dbReference type="PANTHER" id="PTHR46390">
    <property type="entry name" value="MANNOSE-1-PHOSPHATE GUANYLYLTRANSFERASE"/>
    <property type="match status" value="1"/>
</dbReference>
<sequence length="364" mass="39204">MDCSELYSVIPAGGIGSRLWPLSRAASPKFLHKLTGTETSLLRDTWDRLVPISGVDRIMVVIGSDHFDAVTSQLPELKGHNVILEPEPKDSTAAICLAAAILNTREPDVIIGSFPADHVIKTSPLFQQSVAQAVVAANEGYVVTIAITPTEPATQFGYILCGDSAGIKGAPQVLSVKRFVEKPSQKDADRYLSSGKYLWNAGMFIAKACVLLEQLEKARPDIHSLIIDIANSPDLDSALKKNWPKMPRIAIEYSVAEPCAAEGRMVTVPAKFEWNDAGDFSSIARLNSRGGSDLVILGETSRVLSDSATGIVVSQTDRIISVIGTKDIVVVDTPDSLLVTTKDDAKKVKQIVEALRLSGRDDVL</sequence>
<reference evidence="3 4" key="1">
    <citation type="journal article" date="2003" name="Genome Res.">
        <title>Tropheryma whipplei twist: a human pathogenic Actinobacteria with a reduced genome.</title>
        <authorList>
            <person name="Raoult D."/>
            <person name="Ogata H."/>
            <person name="Audic S."/>
            <person name="Robert C."/>
            <person name="Suhre K."/>
            <person name="Drancourt M."/>
            <person name="Claverie J.-M."/>
        </authorList>
    </citation>
    <scope>NUCLEOTIDE SEQUENCE [LARGE SCALE GENOMIC DNA]</scope>
    <source>
        <strain evidence="3 4">Twist</strain>
    </source>
</reference>
<evidence type="ECO:0000313" key="3">
    <source>
        <dbReference type="EMBL" id="AAO44453.1"/>
    </source>
</evidence>
<dbReference type="PANTHER" id="PTHR46390:SF1">
    <property type="entry name" value="MANNOSE-1-PHOSPHATE GUANYLYLTRANSFERASE"/>
    <property type="match status" value="1"/>
</dbReference>
<dbReference type="GO" id="GO:0004475">
    <property type="term" value="F:mannose-1-phosphate guanylyltransferase (GTP) activity"/>
    <property type="evidence" value="ECO:0007669"/>
    <property type="project" value="InterPro"/>
</dbReference>
<gene>
    <name evidence="3" type="primary">manC</name>
    <name evidence="3" type="ordered locus">TWT_356</name>
</gene>
<dbReference type="InterPro" id="IPR051161">
    <property type="entry name" value="Mannose-6P_isomerase_type2"/>
</dbReference>
<dbReference type="InterPro" id="IPR054566">
    <property type="entry name" value="ManC/GMP-like_b-helix"/>
</dbReference>
<dbReference type="CDD" id="cd02509">
    <property type="entry name" value="GDP-M1P_Guanylyltransferase"/>
    <property type="match status" value="1"/>
</dbReference>
<feature type="domain" description="MannoseP isomerase/GMP-like beta-helix" evidence="2">
    <location>
        <begin position="306"/>
        <end position="355"/>
    </location>
</feature>
<keyword evidence="3" id="KW-0548">Nucleotidyltransferase</keyword>
<name>Q83GE7_TROWT</name>
<dbReference type="GeneID" id="67388191"/>
<dbReference type="STRING" id="203267.TWT_356"/>
<dbReference type="EC" id="2.7.7.22" evidence="3"/>
<dbReference type="InterPro" id="IPR029044">
    <property type="entry name" value="Nucleotide-diphossugar_trans"/>
</dbReference>
<dbReference type="HOGENOM" id="CLU_035527_0_1_11"/>
<organism evidence="3 4">
    <name type="scientific">Tropheryma whipplei (strain Twist)</name>
    <name type="common">Whipple's bacillus</name>
    <dbReference type="NCBI Taxonomy" id="203267"/>
    <lineage>
        <taxon>Bacteria</taxon>
        <taxon>Bacillati</taxon>
        <taxon>Actinomycetota</taxon>
        <taxon>Actinomycetes</taxon>
        <taxon>Micrococcales</taxon>
        <taxon>Tropherymataceae</taxon>
        <taxon>Tropheryma</taxon>
    </lineage>
</organism>
<keyword evidence="3" id="KW-0808">Transferase</keyword>
<dbReference type="SUPFAM" id="SSF53448">
    <property type="entry name" value="Nucleotide-diphospho-sugar transferases"/>
    <property type="match status" value="1"/>
</dbReference>
<evidence type="ECO:0000313" key="4">
    <source>
        <dbReference type="Proteomes" id="UP000002200"/>
    </source>
</evidence>
<evidence type="ECO:0000259" key="1">
    <source>
        <dbReference type="Pfam" id="PF00483"/>
    </source>
</evidence>
<dbReference type="Pfam" id="PF00483">
    <property type="entry name" value="NTP_transferase"/>
    <property type="match status" value="1"/>
</dbReference>
<feature type="domain" description="Nucleotidyl transferase" evidence="1">
    <location>
        <begin position="9"/>
        <end position="287"/>
    </location>
</feature>
<dbReference type="RefSeq" id="WP_011096364.1">
    <property type="nucleotide sequence ID" value="NC_004572.3"/>
</dbReference>
<dbReference type="InterPro" id="IPR049577">
    <property type="entry name" value="GMPP_N"/>
</dbReference>
<dbReference type="KEGG" id="twh:TWT_356"/>
<dbReference type="Proteomes" id="UP000002200">
    <property type="component" value="Chromosome"/>
</dbReference>
<evidence type="ECO:0000259" key="2">
    <source>
        <dbReference type="Pfam" id="PF22640"/>
    </source>
</evidence>
<dbReference type="EMBL" id="AE014184">
    <property type="protein sequence ID" value="AAO44453.1"/>
    <property type="molecule type" value="Genomic_DNA"/>
</dbReference>
<dbReference type="GO" id="GO:0008928">
    <property type="term" value="F:mannose-1-phosphate guanylyltransferase (GDP) activity"/>
    <property type="evidence" value="ECO:0007669"/>
    <property type="project" value="UniProtKB-EC"/>
</dbReference>
<dbReference type="GO" id="GO:0009298">
    <property type="term" value="P:GDP-mannose biosynthetic process"/>
    <property type="evidence" value="ECO:0007669"/>
    <property type="project" value="TreeGrafter"/>
</dbReference>
<accession>Q83GE7</accession>
<dbReference type="AlphaFoldDB" id="Q83GE7"/>
<protein>
    <submittedName>
        <fullName evidence="3">Mannose-1-phosphate guanylyltransferase</fullName>
        <ecNumber evidence="3">2.7.7.22</ecNumber>
    </submittedName>
</protein>
<keyword evidence="4" id="KW-1185">Reference proteome</keyword>
<proteinExistence type="predicted"/>
<dbReference type="Gene3D" id="3.90.550.10">
    <property type="entry name" value="Spore Coat Polysaccharide Biosynthesis Protein SpsA, Chain A"/>
    <property type="match status" value="1"/>
</dbReference>
<dbReference type="InterPro" id="IPR005835">
    <property type="entry name" value="NTP_transferase_dom"/>
</dbReference>
<dbReference type="SUPFAM" id="SSF159283">
    <property type="entry name" value="Guanosine diphospho-D-mannose pyrophosphorylase/mannose-6-phosphate isomerase linker domain"/>
    <property type="match status" value="1"/>
</dbReference>
<dbReference type="Pfam" id="PF22640">
    <property type="entry name" value="ManC_GMP_beta-helix"/>
    <property type="match status" value="1"/>
</dbReference>
<dbReference type="OrthoDB" id="9806359at2"/>